<evidence type="ECO:0000313" key="2">
    <source>
        <dbReference type="Proteomes" id="UP001064048"/>
    </source>
</evidence>
<reference evidence="1 2" key="1">
    <citation type="journal article" date="2022" name="Genome Biol. Evol.">
        <title>The Spruce Budworm Genome: Reconstructing the Evolutionary History of Antifreeze Proteins.</title>
        <authorList>
            <person name="Beliveau C."/>
            <person name="Gagne P."/>
            <person name="Picq S."/>
            <person name="Vernygora O."/>
            <person name="Keeling C.I."/>
            <person name="Pinkney K."/>
            <person name="Doucet D."/>
            <person name="Wen F."/>
            <person name="Johnston J.S."/>
            <person name="Maaroufi H."/>
            <person name="Boyle B."/>
            <person name="Laroche J."/>
            <person name="Dewar K."/>
            <person name="Juretic N."/>
            <person name="Blackburn G."/>
            <person name="Nisole A."/>
            <person name="Brunet B."/>
            <person name="Brandao M."/>
            <person name="Lumley L."/>
            <person name="Duan J."/>
            <person name="Quan G."/>
            <person name="Lucarotti C.J."/>
            <person name="Roe A.D."/>
            <person name="Sperling F.A.H."/>
            <person name="Levesque R.C."/>
            <person name="Cusson M."/>
        </authorList>
    </citation>
    <scope>NUCLEOTIDE SEQUENCE [LARGE SCALE GENOMIC DNA]</scope>
    <source>
        <strain evidence="1">Glfc:IPQL:Cfum</strain>
    </source>
</reference>
<dbReference type="EMBL" id="CM046105">
    <property type="protein sequence ID" value="KAI8435336.1"/>
    <property type="molecule type" value="Genomic_DNA"/>
</dbReference>
<organism evidence="1 2">
    <name type="scientific">Choristoneura fumiferana</name>
    <name type="common">Spruce budworm moth</name>
    <name type="synonym">Archips fumiferana</name>
    <dbReference type="NCBI Taxonomy" id="7141"/>
    <lineage>
        <taxon>Eukaryota</taxon>
        <taxon>Metazoa</taxon>
        <taxon>Ecdysozoa</taxon>
        <taxon>Arthropoda</taxon>
        <taxon>Hexapoda</taxon>
        <taxon>Insecta</taxon>
        <taxon>Pterygota</taxon>
        <taxon>Neoptera</taxon>
        <taxon>Endopterygota</taxon>
        <taxon>Lepidoptera</taxon>
        <taxon>Glossata</taxon>
        <taxon>Ditrysia</taxon>
        <taxon>Tortricoidea</taxon>
        <taxon>Tortricidae</taxon>
        <taxon>Tortricinae</taxon>
        <taxon>Choristoneura</taxon>
    </lineage>
</organism>
<dbReference type="Proteomes" id="UP001064048">
    <property type="component" value="Chromosome 5"/>
</dbReference>
<name>A0ACC0KGJ5_CHOFU</name>
<sequence length="490" mass="56068">MKARYLTFFSYIGSPFRSSEKIWLKEGKNHTDFESIQGRLELALLGLRSLVYPSVILSSRTDGGVHALNASAHFDLEKFGTKIYEPHHITYALNKHFYRTDTPIYVKNCYRVSDTFHARFKALSRTYLYRLAVLKKGVVLPEFTSIAQYIPIEEWKRCHFMRAYDFDIEKFKEGANYFIGVHDFTTFKRFDKLKQYKHNRREIKCIDVRPACAQATSYTAKRDSIWEYWDVEFRGRAFVHNQIRRMMGTLNCVAIGKLPPEEIKVMLQVPSKHSWHNHIQNCPPHGLYLCDVEYNPQDLIYEATDNNTIEGSDKIETVVTNADGQRYIERGTDRAPISSKAYGFVVDNKPDNVPVLVVAHFFIGSQDCAVTDVLTTHHITNVLSVGVDAGLKNVRHKFVQCLDLPETDIRPTLADCLPFIRAAIGRKENVLVHCNAGVSRTAAVAIAYLMHYHAMAFEDAHALVKNKRPAIQPNAGFTKQLKTMKPGELI</sequence>
<proteinExistence type="predicted"/>
<evidence type="ECO:0000313" key="1">
    <source>
        <dbReference type="EMBL" id="KAI8435336.1"/>
    </source>
</evidence>
<comment type="caution">
    <text evidence="1">The sequence shown here is derived from an EMBL/GenBank/DDBJ whole genome shotgun (WGS) entry which is preliminary data.</text>
</comment>
<accession>A0ACC0KGJ5</accession>
<gene>
    <name evidence="1" type="ORF">MSG28_003661</name>
</gene>
<protein>
    <submittedName>
        <fullName evidence="1">Uncharacterized protein</fullName>
    </submittedName>
</protein>
<keyword evidence="2" id="KW-1185">Reference proteome</keyword>